<dbReference type="EMBL" id="CALLCH030000002">
    <property type="protein sequence ID" value="CAI4211744.1"/>
    <property type="molecule type" value="Genomic_DNA"/>
</dbReference>
<accession>A0A9P1GW28</accession>
<dbReference type="PANTHER" id="PTHR35895">
    <property type="entry name" value="CHROMOSOME 16, WHOLE GENOME SHOTGUN SEQUENCE"/>
    <property type="match status" value="1"/>
</dbReference>
<feature type="region of interest" description="Disordered" evidence="1">
    <location>
        <begin position="446"/>
        <end position="469"/>
    </location>
</feature>
<evidence type="ECO:0000259" key="3">
    <source>
        <dbReference type="Pfam" id="PF26153"/>
    </source>
</evidence>
<keyword evidence="5" id="KW-1185">Reference proteome</keyword>
<dbReference type="OrthoDB" id="5596576at2759"/>
<dbReference type="Pfam" id="PF22786">
    <property type="entry name" value="Tag1_C"/>
    <property type="match status" value="1"/>
</dbReference>
<evidence type="ECO:0000259" key="2">
    <source>
        <dbReference type="Pfam" id="PF22786"/>
    </source>
</evidence>
<organism evidence="4 5">
    <name type="scientific">Parascedosporium putredinis</name>
    <dbReference type="NCBI Taxonomy" id="1442378"/>
    <lineage>
        <taxon>Eukaryota</taxon>
        <taxon>Fungi</taxon>
        <taxon>Dikarya</taxon>
        <taxon>Ascomycota</taxon>
        <taxon>Pezizomycotina</taxon>
        <taxon>Sordariomycetes</taxon>
        <taxon>Hypocreomycetidae</taxon>
        <taxon>Microascales</taxon>
        <taxon>Microascaceae</taxon>
        <taxon>Parascedosporium</taxon>
    </lineage>
</organism>
<feature type="compositionally biased region" description="Basic and acidic residues" evidence="1">
    <location>
        <begin position="458"/>
        <end position="469"/>
    </location>
</feature>
<dbReference type="InterPro" id="IPR059066">
    <property type="entry name" value="Ig_Tag1-like_5th"/>
</dbReference>
<dbReference type="GO" id="GO:0000329">
    <property type="term" value="C:fungal-type vacuole membrane"/>
    <property type="evidence" value="ECO:0007669"/>
    <property type="project" value="InterPro"/>
</dbReference>
<evidence type="ECO:0000313" key="4">
    <source>
        <dbReference type="EMBL" id="CAI4211744.1"/>
    </source>
</evidence>
<evidence type="ECO:0000256" key="1">
    <source>
        <dbReference type="SAM" id="MobiDB-lite"/>
    </source>
</evidence>
<feature type="domain" description="Tag1-like fifth Ig-like" evidence="3">
    <location>
        <begin position="562"/>
        <end position="624"/>
    </location>
</feature>
<gene>
    <name evidence="4" type="ORF">PPNO1_LOCUS1518</name>
</gene>
<dbReference type="InterPro" id="IPR046368">
    <property type="entry name" value="Tag1"/>
</dbReference>
<comment type="caution">
    <text evidence="4">The sequence shown here is derived from an EMBL/GenBank/DDBJ whole genome shotgun (WGS) entry which is preliminary data.</text>
</comment>
<dbReference type="Pfam" id="PF26153">
    <property type="entry name" value="LEA-2L_5"/>
    <property type="match status" value="1"/>
</dbReference>
<evidence type="ECO:0000313" key="5">
    <source>
        <dbReference type="Proteomes" id="UP000838763"/>
    </source>
</evidence>
<sequence length="624" mass="67731">MLVAFFVPAAVEEYAKQAAVLEPTNLSLEALTADGVRVRVQADFQLDGSRVREENTRRIGRVATWLVGSLTTEETRVAVYLPEYDNILLGTAALPPLTVHIADGYTTSIDMVAELAPGDTDGIRSAGVIPLGTHSLAESLSVEANQLPTLPAYNISQLSFYDIPGTNRAVGANVTITSYNKYPVDLVVPELGFDVLVPNCDETEPLIPVAVAISEPVPVHAKSAVEVTIHSAVERLPDDLVRTCPGTGSSPLDDFVRRYLDGKPADVVVRGRKLPSSSTPAWVGEILSSIAVPLPDPLADPDDEDSDPTVSGTIRVVVALPKELNVDIDVSNLKATADVFYKKRPFGTLKIEDWQRANSTKLNDPASGETTLEVNSRVEDVPLHITDSAVFTQVMQALIFGNRDVMLDVKALVDIKVDTALGELVLNKVPTKGNIPGLDRWTPTYGQRGQGAEDDQVGDTHRGAGQRDEPDAVLCHGPLLYDLRDEEWLGHWRRNHSRRPDRAGQERELARVCSYISGHNITIAAKAHRGSIPAAPAIGEALSGLDIEVSAPHLNLPSDDPDDKGRFIRDATFHVFSSTATFTLVSPFEYNTLLLEWVNATAYYNHTEPVGRIEYDEAFAVPPG</sequence>
<dbReference type="Pfam" id="PF26174">
    <property type="entry name" value="LEA-2_1"/>
    <property type="match status" value="1"/>
</dbReference>
<reference evidence="4" key="1">
    <citation type="submission" date="2022-11" db="EMBL/GenBank/DDBJ databases">
        <authorList>
            <person name="Scott C."/>
            <person name="Bruce N."/>
        </authorList>
    </citation>
    <scope>NUCLEOTIDE SEQUENCE</scope>
</reference>
<dbReference type="AlphaFoldDB" id="A0A9P1GW28"/>
<feature type="domain" description="Tag1 C-terminal" evidence="2">
    <location>
        <begin position="325"/>
        <end position="435"/>
    </location>
</feature>
<proteinExistence type="predicted"/>
<dbReference type="Proteomes" id="UP000838763">
    <property type="component" value="Unassembled WGS sequence"/>
</dbReference>
<dbReference type="InterPro" id="IPR055011">
    <property type="entry name" value="Tag1_C"/>
</dbReference>
<name>A0A9P1GW28_9PEZI</name>
<protein>
    <submittedName>
        <fullName evidence="4">Uncharacterized protein</fullName>
    </submittedName>
</protein>
<dbReference type="PANTHER" id="PTHR35895:SF3">
    <property type="entry name" value="PRE-RRNA PROCESSING PROTEIN"/>
    <property type="match status" value="1"/>
</dbReference>